<feature type="compositionally biased region" description="Basic and acidic residues" evidence="1">
    <location>
        <begin position="280"/>
        <end position="291"/>
    </location>
</feature>
<name>A0A9P8FN10_AURME</name>
<protein>
    <submittedName>
        <fullName evidence="2">Uncharacterized protein</fullName>
    </submittedName>
</protein>
<feature type="region of interest" description="Disordered" evidence="1">
    <location>
        <begin position="269"/>
        <end position="291"/>
    </location>
</feature>
<evidence type="ECO:0000256" key="1">
    <source>
        <dbReference type="SAM" id="MobiDB-lite"/>
    </source>
</evidence>
<organism evidence="2 3">
    <name type="scientific">Aureobasidium melanogenum</name>
    <name type="common">Aureobasidium pullulans var. melanogenum</name>
    <dbReference type="NCBI Taxonomy" id="46634"/>
    <lineage>
        <taxon>Eukaryota</taxon>
        <taxon>Fungi</taxon>
        <taxon>Dikarya</taxon>
        <taxon>Ascomycota</taxon>
        <taxon>Pezizomycotina</taxon>
        <taxon>Dothideomycetes</taxon>
        <taxon>Dothideomycetidae</taxon>
        <taxon>Dothideales</taxon>
        <taxon>Saccotheciaceae</taxon>
        <taxon>Aureobasidium</taxon>
    </lineage>
</organism>
<keyword evidence="3" id="KW-1185">Reference proteome</keyword>
<dbReference type="AlphaFoldDB" id="A0A9P8FN10"/>
<dbReference type="PANTHER" id="PTHR38797:SF4">
    <property type="entry name" value="NUCLEAR PORE COMPLEX PROTEIN NUP85"/>
    <property type="match status" value="1"/>
</dbReference>
<dbReference type="Pfam" id="PF12311">
    <property type="entry name" value="DUF3632"/>
    <property type="match status" value="1"/>
</dbReference>
<dbReference type="InterPro" id="IPR053204">
    <property type="entry name" value="Oxopyrrolidines_Biosynth-assoc"/>
</dbReference>
<feature type="region of interest" description="Disordered" evidence="1">
    <location>
        <begin position="1"/>
        <end position="21"/>
    </location>
</feature>
<proteinExistence type="predicted"/>
<comment type="caution">
    <text evidence="2">The sequence shown here is derived from an EMBL/GenBank/DDBJ whole genome shotgun (WGS) entry which is preliminary data.</text>
</comment>
<dbReference type="Proteomes" id="UP000729357">
    <property type="component" value="Unassembled WGS sequence"/>
</dbReference>
<evidence type="ECO:0000313" key="2">
    <source>
        <dbReference type="EMBL" id="KAG9977991.1"/>
    </source>
</evidence>
<sequence length="291" mass="33692">MSQAWYDNAIAPDGDPEDGCRPEEAQALRLYLDNRIDGAEAARLITAPTEASEDPDADLPNLLGLLEDALIELPDSQQKIICLLSDIRELPRFDLDCRGKKRNGPLKSPSSSLWYDLPSFANQWYDGNWWYYQNEWREKPHLYSSQEKISQIANIARAEALFAHTDILGERVRYEGLSRLCDTLEDNKAVIKIEVHAVREWLLHARDLLYEMSQTPRMHNRLLSNSDIRDKIAKHEMHVSVKNERDLWQGSGGSSLERWKFWKQRLKDLQDDGDQDEETEKAVREALDAMR</sequence>
<feature type="non-terminal residue" evidence="2">
    <location>
        <position position="291"/>
    </location>
</feature>
<reference evidence="2" key="2">
    <citation type="submission" date="2021-08" db="EMBL/GenBank/DDBJ databases">
        <authorList>
            <person name="Gostincar C."/>
            <person name="Sun X."/>
            <person name="Song Z."/>
            <person name="Gunde-Cimerman N."/>
        </authorList>
    </citation>
    <scope>NUCLEOTIDE SEQUENCE</scope>
    <source>
        <strain evidence="2">EXF-9298</strain>
    </source>
</reference>
<evidence type="ECO:0000313" key="3">
    <source>
        <dbReference type="Proteomes" id="UP000729357"/>
    </source>
</evidence>
<accession>A0A9P8FN10</accession>
<dbReference type="PANTHER" id="PTHR38797">
    <property type="entry name" value="NUCLEAR PORE COMPLEX PROTEIN NUP85-RELATED"/>
    <property type="match status" value="1"/>
</dbReference>
<dbReference type="InterPro" id="IPR022085">
    <property type="entry name" value="OpdG"/>
</dbReference>
<reference evidence="2" key="1">
    <citation type="journal article" date="2021" name="J Fungi (Basel)">
        <title>Virulence traits and population genomics of the black yeast Aureobasidium melanogenum.</title>
        <authorList>
            <person name="Cernosa A."/>
            <person name="Sun X."/>
            <person name="Gostincar C."/>
            <person name="Fang C."/>
            <person name="Gunde-Cimerman N."/>
            <person name="Song Z."/>
        </authorList>
    </citation>
    <scope>NUCLEOTIDE SEQUENCE</scope>
    <source>
        <strain evidence="2">EXF-9298</strain>
    </source>
</reference>
<dbReference type="EMBL" id="JAHFXS010001355">
    <property type="protein sequence ID" value="KAG9977991.1"/>
    <property type="molecule type" value="Genomic_DNA"/>
</dbReference>
<gene>
    <name evidence="2" type="ORF">KCU98_g9715</name>
</gene>